<accession>A0A2I0TPF6</accession>
<evidence type="ECO:0000256" key="6">
    <source>
        <dbReference type="ARBA" id="ARBA00023136"/>
    </source>
</evidence>
<keyword evidence="3 9" id="KW-0812">Transmembrane</keyword>
<feature type="transmembrane region" description="Helical" evidence="9">
    <location>
        <begin position="165"/>
        <end position="186"/>
    </location>
</feature>
<dbReference type="InterPro" id="IPR017452">
    <property type="entry name" value="GPCR_Rhodpsn_7TM"/>
</dbReference>
<protein>
    <submittedName>
        <fullName evidence="11">2-oxoglutarate receptor 1-like</fullName>
    </submittedName>
</protein>
<dbReference type="AlphaFoldDB" id="A0A2I0TPF6"/>
<comment type="subcellular location">
    <subcellularLocation>
        <location evidence="1">Cell membrane</location>
        <topology evidence="1">Multi-pass membrane protein</topology>
    </subcellularLocation>
</comment>
<dbReference type="PROSITE" id="PS50262">
    <property type="entry name" value="G_PROTEIN_RECEP_F1_2"/>
    <property type="match status" value="1"/>
</dbReference>
<organism evidence="11 12">
    <name type="scientific">Limosa lapponica baueri</name>
    <dbReference type="NCBI Taxonomy" id="1758121"/>
    <lineage>
        <taxon>Eukaryota</taxon>
        <taxon>Metazoa</taxon>
        <taxon>Chordata</taxon>
        <taxon>Craniata</taxon>
        <taxon>Vertebrata</taxon>
        <taxon>Euteleostomi</taxon>
        <taxon>Archelosauria</taxon>
        <taxon>Archosauria</taxon>
        <taxon>Dinosauria</taxon>
        <taxon>Saurischia</taxon>
        <taxon>Theropoda</taxon>
        <taxon>Coelurosauria</taxon>
        <taxon>Aves</taxon>
        <taxon>Neognathae</taxon>
        <taxon>Neoaves</taxon>
        <taxon>Charadriiformes</taxon>
        <taxon>Scolopacidae</taxon>
        <taxon>Limosa</taxon>
    </lineage>
</organism>
<dbReference type="Pfam" id="PF00001">
    <property type="entry name" value="7tm_1"/>
    <property type="match status" value="1"/>
</dbReference>
<evidence type="ECO:0000256" key="5">
    <source>
        <dbReference type="ARBA" id="ARBA00023040"/>
    </source>
</evidence>
<dbReference type="PANTHER" id="PTHR24231">
    <property type="entry name" value="PURINOCEPTOR-RELATED G-PROTEIN COUPLED RECEPTOR"/>
    <property type="match status" value="1"/>
</dbReference>
<dbReference type="EMBL" id="KZ508115">
    <property type="protein sequence ID" value="PKU35668.1"/>
    <property type="molecule type" value="Genomic_DNA"/>
</dbReference>
<evidence type="ECO:0000256" key="4">
    <source>
        <dbReference type="ARBA" id="ARBA00022989"/>
    </source>
</evidence>
<dbReference type="OrthoDB" id="5967390at2759"/>
<evidence type="ECO:0000256" key="1">
    <source>
        <dbReference type="ARBA" id="ARBA00004651"/>
    </source>
</evidence>
<feature type="transmembrane region" description="Helical" evidence="9">
    <location>
        <begin position="335"/>
        <end position="353"/>
    </location>
</feature>
<keyword evidence="5" id="KW-0297">G-protein coupled receptor</keyword>
<keyword evidence="2" id="KW-1003">Cell membrane</keyword>
<keyword evidence="6 9" id="KW-0472">Membrane</keyword>
<evidence type="ECO:0000256" key="2">
    <source>
        <dbReference type="ARBA" id="ARBA00022475"/>
    </source>
</evidence>
<keyword evidence="7 11" id="KW-0675">Receptor</keyword>
<dbReference type="PRINTS" id="PR00237">
    <property type="entry name" value="GPCRRHODOPSN"/>
</dbReference>
<name>A0A2I0TPF6_LIMLA</name>
<dbReference type="CDD" id="cd15375">
    <property type="entry name" value="7tmA_OXGR1"/>
    <property type="match status" value="1"/>
</dbReference>
<dbReference type="PRINTS" id="PR01157">
    <property type="entry name" value="P2YPURNOCPTR"/>
</dbReference>
<evidence type="ECO:0000256" key="7">
    <source>
        <dbReference type="ARBA" id="ARBA00023170"/>
    </source>
</evidence>
<keyword evidence="4 9" id="KW-1133">Transmembrane helix</keyword>
<dbReference type="InterPro" id="IPR000276">
    <property type="entry name" value="GPCR_Rhodpsn"/>
</dbReference>
<feature type="domain" description="G-protein coupled receptors family 1 profile" evidence="10">
    <location>
        <begin position="143"/>
        <end position="395"/>
    </location>
</feature>
<evidence type="ECO:0000313" key="12">
    <source>
        <dbReference type="Proteomes" id="UP000233556"/>
    </source>
</evidence>
<evidence type="ECO:0000256" key="9">
    <source>
        <dbReference type="SAM" id="Phobius"/>
    </source>
</evidence>
<keyword evidence="8" id="KW-0807">Transducer</keyword>
<evidence type="ECO:0000313" key="11">
    <source>
        <dbReference type="EMBL" id="PKU35668.1"/>
    </source>
</evidence>
<reference evidence="12" key="1">
    <citation type="submission" date="2017-11" db="EMBL/GenBank/DDBJ databases">
        <authorList>
            <person name="Lima N.C."/>
            <person name="Parody-Merino A.M."/>
            <person name="Battley P.F."/>
            <person name="Fidler A.E."/>
            <person name="Prosdocimi F."/>
        </authorList>
    </citation>
    <scope>NUCLEOTIDE SEQUENCE [LARGE SCALE GENOMIC DNA]</scope>
</reference>
<keyword evidence="12" id="KW-1185">Reference proteome</keyword>
<dbReference type="GO" id="GO:0004930">
    <property type="term" value="F:G protein-coupled receptor activity"/>
    <property type="evidence" value="ECO:0007669"/>
    <property type="project" value="UniProtKB-KW"/>
</dbReference>
<feature type="transmembrane region" description="Helical" evidence="9">
    <location>
        <begin position="131"/>
        <end position="153"/>
    </location>
</feature>
<sequence>MSTEDEYRTSMVPATVQSNTLDLQLTGLADTFFCKGLKGHPRQVSVNLAAEVESMTVIQHVVFFLVSLKEQIMLQVSLTVSGSSLHCSFKKISAKMASEHTSNFTALPGHTDPLTSCKDEDFLQVKSYLSVLYSLIFLVCFPGNIVTIFVYFIKMRPWKSSTIIMLNLAITDLLYVATLPFFIHYSANGNNWIFGDFMCKFIHFCFYFNMYSGIIFLSCFSIFRFFVIVHPIKCFFVQKRRWAVVTCVVVWMISLVAISPLGILVATRHTQNRTICPDLAAAEDLDTSRWYNWLLTMFAFFLPLLTVTLCYALIIYTLATGPHTRACYKQKARRLAVVLLVVFYVCFLPFHIFRGIRLELRVRPVSCHLKNTVLLMFIIAKPLAALNTFGNLLLYVVTGDNFQQAIFSILKFRTNKNLK</sequence>
<feature type="transmembrane region" description="Helical" evidence="9">
    <location>
        <begin position="373"/>
        <end position="397"/>
    </location>
</feature>
<feature type="transmembrane region" description="Helical" evidence="9">
    <location>
        <begin position="206"/>
        <end position="230"/>
    </location>
</feature>
<dbReference type="GO" id="GO:0005886">
    <property type="term" value="C:plasma membrane"/>
    <property type="evidence" value="ECO:0007669"/>
    <property type="project" value="UniProtKB-SubCell"/>
</dbReference>
<feature type="transmembrane region" description="Helical" evidence="9">
    <location>
        <begin position="242"/>
        <end position="265"/>
    </location>
</feature>
<dbReference type="Proteomes" id="UP000233556">
    <property type="component" value="Unassembled WGS sequence"/>
</dbReference>
<feature type="transmembrane region" description="Helical" evidence="9">
    <location>
        <begin position="293"/>
        <end position="314"/>
    </location>
</feature>
<gene>
    <name evidence="11" type="ORF">llap_14028</name>
</gene>
<evidence type="ECO:0000256" key="3">
    <source>
        <dbReference type="ARBA" id="ARBA00022692"/>
    </source>
</evidence>
<evidence type="ECO:0000259" key="10">
    <source>
        <dbReference type="PROSITE" id="PS50262"/>
    </source>
</evidence>
<evidence type="ECO:0000256" key="8">
    <source>
        <dbReference type="ARBA" id="ARBA00023224"/>
    </source>
</evidence>
<proteinExistence type="predicted"/>
<dbReference type="PANTHER" id="PTHR24231:SF15">
    <property type="entry name" value="2-OXOGLUTARATE RECEPTOR 1"/>
    <property type="match status" value="1"/>
</dbReference>
<dbReference type="SUPFAM" id="SSF81321">
    <property type="entry name" value="Family A G protein-coupled receptor-like"/>
    <property type="match status" value="1"/>
</dbReference>
<reference evidence="12" key="2">
    <citation type="submission" date="2017-12" db="EMBL/GenBank/DDBJ databases">
        <title>Genome sequence of the Bar-tailed Godwit (Limosa lapponica baueri).</title>
        <authorList>
            <person name="Lima N.C.B."/>
            <person name="Parody-Merino A.M."/>
            <person name="Battley P.F."/>
            <person name="Fidler A.E."/>
            <person name="Prosdocimi F."/>
        </authorList>
    </citation>
    <scope>NUCLEOTIDE SEQUENCE [LARGE SCALE GENOMIC DNA]</scope>
</reference>
<dbReference type="Gene3D" id="1.20.1070.10">
    <property type="entry name" value="Rhodopsin 7-helix transmembrane proteins"/>
    <property type="match status" value="1"/>
</dbReference>